<accession>A0AAD7FP42</accession>
<evidence type="ECO:0000259" key="1">
    <source>
        <dbReference type="Pfam" id="PF14214"/>
    </source>
</evidence>
<proteinExistence type="predicted"/>
<name>A0AAD7FP42_9AGAR</name>
<sequence length="288" mass="32666">GIFGKVKVYFGVVEAQGRGSLHLHILIWLAHGLSPLDIQERCKDPDFLQKAFRWYEDVFCQDLPEETVSYSPEEHEYKGQPVMSRPTRISDNDLALDISQEVRDIMENTAQIHSHGDTCFKYLPKTLRNRKDNDKDCRFQLPRETVEATHVDEDGVIVLKCNHGSVNAFNKIVVLLQRCNMDSKPVGSGTVAMAMFQYMGNYTIKSAMDSAFVFSALCASIKSIADKPPKNIDGEADFEETSRLLLVKSVNQLVGKRELSAQQVVTSLVGWPSKYTNRSYPVFYWTKM</sequence>
<evidence type="ECO:0000313" key="3">
    <source>
        <dbReference type="Proteomes" id="UP001221142"/>
    </source>
</evidence>
<keyword evidence="3" id="KW-1185">Reference proteome</keyword>
<dbReference type="InterPro" id="IPR025476">
    <property type="entry name" value="Helitron_helicase-like"/>
</dbReference>
<dbReference type="Proteomes" id="UP001221142">
    <property type="component" value="Unassembled WGS sequence"/>
</dbReference>
<dbReference type="EMBL" id="JARKIF010000007">
    <property type="protein sequence ID" value="KAJ7635224.1"/>
    <property type="molecule type" value="Genomic_DNA"/>
</dbReference>
<organism evidence="2 3">
    <name type="scientific">Roridomyces roridus</name>
    <dbReference type="NCBI Taxonomy" id="1738132"/>
    <lineage>
        <taxon>Eukaryota</taxon>
        <taxon>Fungi</taxon>
        <taxon>Dikarya</taxon>
        <taxon>Basidiomycota</taxon>
        <taxon>Agaricomycotina</taxon>
        <taxon>Agaricomycetes</taxon>
        <taxon>Agaricomycetidae</taxon>
        <taxon>Agaricales</taxon>
        <taxon>Marasmiineae</taxon>
        <taxon>Mycenaceae</taxon>
        <taxon>Roridomyces</taxon>
    </lineage>
</organism>
<evidence type="ECO:0000313" key="2">
    <source>
        <dbReference type="EMBL" id="KAJ7635224.1"/>
    </source>
</evidence>
<comment type="caution">
    <text evidence="2">The sequence shown here is derived from an EMBL/GenBank/DDBJ whole genome shotgun (WGS) entry which is preliminary data.</text>
</comment>
<reference evidence="2" key="1">
    <citation type="submission" date="2023-03" db="EMBL/GenBank/DDBJ databases">
        <title>Massive genome expansion in bonnet fungi (Mycena s.s.) driven by repeated elements and novel gene families across ecological guilds.</title>
        <authorList>
            <consortium name="Lawrence Berkeley National Laboratory"/>
            <person name="Harder C.B."/>
            <person name="Miyauchi S."/>
            <person name="Viragh M."/>
            <person name="Kuo A."/>
            <person name="Thoen E."/>
            <person name="Andreopoulos B."/>
            <person name="Lu D."/>
            <person name="Skrede I."/>
            <person name="Drula E."/>
            <person name="Henrissat B."/>
            <person name="Morin E."/>
            <person name="Kohler A."/>
            <person name="Barry K."/>
            <person name="LaButti K."/>
            <person name="Morin E."/>
            <person name="Salamov A."/>
            <person name="Lipzen A."/>
            <person name="Mereny Z."/>
            <person name="Hegedus B."/>
            <person name="Baldrian P."/>
            <person name="Stursova M."/>
            <person name="Weitz H."/>
            <person name="Taylor A."/>
            <person name="Grigoriev I.V."/>
            <person name="Nagy L.G."/>
            <person name="Martin F."/>
            <person name="Kauserud H."/>
        </authorList>
    </citation>
    <scope>NUCLEOTIDE SEQUENCE</scope>
    <source>
        <strain evidence="2">9284</strain>
    </source>
</reference>
<gene>
    <name evidence="2" type="ORF">FB45DRAFT_676824</name>
</gene>
<protein>
    <recommendedName>
        <fullName evidence="1">Helitron helicase-like domain-containing protein</fullName>
    </recommendedName>
</protein>
<feature type="domain" description="Helitron helicase-like" evidence="1">
    <location>
        <begin position="1"/>
        <end position="27"/>
    </location>
</feature>
<dbReference type="Pfam" id="PF14214">
    <property type="entry name" value="Helitron_like_N"/>
    <property type="match status" value="1"/>
</dbReference>
<dbReference type="AlphaFoldDB" id="A0AAD7FP42"/>
<feature type="non-terminal residue" evidence="2">
    <location>
        <position position="288"/>
    </location>
</feature>
<feature type="non-terminal residue" evidence="2">
    <location>
        <position position="1"/>
    </location>
</feature>